<feature type="binding site" description="axial binding residue" evidence="12">
    <location>
        <position position="481"/>
    </location>
    <ligand>
        <name>heme</name>
        <dbReference type="ChEBI" id="CHEBI:30413"/>
    </ligand>
    <ligandPart>
        <name>Fe</name>
        <dbReference type="ChEBI" id="CHEBI:18248"/>
    </ligandPart>
</feature>
<dbReference type="PRINTS" id="PR00465">
    <property type="entry name" value="EP450IV"/>
</dbReference>
<evidence type="ECO:0000256" key="2">
    <source>
        <dbReference type="ARBA" id="ARBA00004370"/>
    </source>
</evidence>
<keyword evidence="11 13" id="KW-0472">Membrane</keyword>
<dbReference type="Gene3D" id="1.10.630.10">
    <property type="entry name" value="Cytochrome P450"/>
    <property type="match status" value="1"/>
</dbReference>
<evidence type="ECO:0000256" key="11">
    <source>
        <dbReference type="ARBA" id="ARBA00023136"/>
    </source>
</evidence>
<keyword evidence="8" id="KW-0560">Oxidoreductase</keyword>
<evidence type="ECO:0000313" key="15">
    <source>
        <dbReference type="Proteomes" id="UP000038010"/>
    </source>
</evidence>
<gene>
    <name evidence="14" type="ORF">AB675_1790</name>
</gene>
<evidence type="ECO:0000256" key="10">
    <source>
        <dbReference type="ARBA" id="ARBA00023033"/>
    </source>
</evidence>
<dbReference type="RefSeq" id="XP_018003051.1">
    <property type="nucleotide sequence ID" value="XM_018141708.1"/>
</dbReference>
<dbReference type="InterPro" id="IPR002403">
    <property type="entry name" value="Cyt_P450_E_grp-IV"/>
</dbReference>
<dbReference type="VEuPathDB" id="FungiDB:AB675_1790"/>
<dbReference type="EMBL" id="LFJN01000006">
    <property type="protein sequence ID" value="KPI43088.1"/>
    <property type="molecule type" value="Genomic_DNA"/>
</dbReference>
<evidence type="ECO:0000256" key="5">
    <source>
        <dbReference type="ARBA" id="ARBA00022692"/>
    </source>
</evidence>
<feature type="transmembrane region" description="Helical" evidence="13">
    <location>
        <begin position="48"/>
        <end position="66"/>
    </location>
</feature>
<evidence type="ECO:0000256" key="3">
    <source>
        <dbReference type="ARBA" id="ARBA00010617"/>
    </source>
</evidence>
<keyword evidence="7 13" id="KW-1133">Transmembrane helix</keyword>
<dbReference type="AlphaFoldDB" id="A0A0N0NPT3"/>
<evidence type="ECO:0000256" key="7">
    <source>
        <dbReference type="ARBA" id="ARBA00022989"/>
    </source>
</evidence>
<keyword evidence="10" id="KW-0503">Monooxygenase</keyword>
<evidence type="ECO:0000256" key="6">
    <source>
        <dbReference type="ARBA" id="ARBA00022723"/>
    </source>
</evidence>
<evidence type="ECO:0000256" key="13">
    <source>
        <dbReference type="SAM" id="Phobius"/>
    </source>
</evidence>
<comment type="caution">
    <text evidence="14">The sequence shown here is derived from an EMBL/GenBank/DDBJ whole genome shotgun (WGS) entry which is preliminary data.</text>
</comment>
<evidence type="ECO:0000256" key="12">
    <source>
        <dbReference type="PIRSR" id="PIRSR602403-1"/>
    </source>
</evidence>
<keyword evidence="15" id="KW-1185">Reference proteome</keyword>
<dbReference type="GO" id="GO:0016705">
    <property type="term" value="F:oxidoreductase activity, acting on paired donors, with incorporation or reduction of molecular oxygen"/>
    <property type="evidence" value="ECO:0007669"/>
    <property type="project" value="InterPro"/>
</dbReference>
<dbReference type="CDD" id="cd11041">
    <property type="entry name" value="CYP503A1-like"/>
    <property type="match status" value="1"/>
</dbReference>
<dbReference type="GO" id="GO:0005506">
    <property type="term" value="F:iron ion binding"/>
    <property type="evidence" value="ECO:0007669"/>
    <property type="project" value="InterPro"/>
</dbReference>
<dbReference type="SUPFAM" id="SSF48264">
    <property type="entry name" value="Cytochrome P450"/>
    <property type="match status" value="1"/>
</dbReference>
<dbReference type="GeneID" id="28733588"/>
<keyword evidence="9 12" id="KW-0408">Iron</keyword>
<comment type="cofactor">
    <cofactor evidence="1 12">
        <name>heme</name>
        <dbReference type="ChEBI" id="CHEBI:30413"/>
    </cofactor>
</comment>
<dbReference type="Proteomes" id="UP000038010">
    <property type="component" value="Unassembled WGS sequence"/>
</dbReference>
<dbReference type="GO" id="GO:0004497">
    <property type="term" value="F:monooxygenase activity"/>
    <property type="evidence" value="ECO:0007669"/>
    <property type="project" value="UniProtKB-KW"/>
</dbReference>
<dbReference type="PANTHER" id="PTHR46206:SF5">
    <property type="entry name" value="P450, PUTATIVE (EUROFUNG)-RELATED"/>
    <property type="match status" value="1"/>
</dbReference>
<comment type="subcellular location">
    <subcellularLocation>
        <location evidence="2">Membrane</location>
    </subcellularLocation>
</comment>
<dbReference type="InterPro" id="IPR001128">
    <property type="entry name" value="Cyt_P450"/>
</dbReference>
<evidence type="ECO:0000256" key="4">
    <source>
        <dbReference type="ARBA" id="ARBA00022617"/>
    </source>
</evidence>
<keyword evidence="5 13" id="KW-0812">Transmembrane</keyword>
<protein>
    <submittedName>
        <fullName evidence="14">Ent-kaurene oxidase</fullName>
    </submittedName>
</protein>
<dbReference type="InterPro" id="IPR036396">
    <property type="entry name" value="Cyt_P450_sf"/>
</dbReference>
<keyword evidence="6 12" id="KW-0479">Metal-binding</keyword>
<sequence length="545" mass="61214">MRVSITYIIVDSMAMAETMRYKLSIAGDYFPDHPCPPDSTSPTMTQATWIRSIGWSLTIFVLARWFSYYRRAPKVLAVGFWPVPYLGSWVAAIKFMLWPVDMVKEGIKKSKNGIFRIATLNDEFVLVTTKDKVAEYLKASDSVLSMQDGANDQQQIPFTMGFGVAYRTYHNIVVRKKITPSIPAFTPIMVDEISAALTQEIGTPQDYKPITFYRAIAMTVARTSNRVYVGKSLATHEAYLQNATDYAQAVVVSAEILRLVPHWLKSTVVKFLPVTTCMKKAVAYLGPQVEERLSRKDSNRNREDDLLQWLLDEAPPIEKTVYQLVERVMALNVASIHTTTMTFTAAIYSLALEPEKYMDTLRDEVINSLEDGKISFGSIQKLVHVDSFLRESARYNVAGLMAMQRNAKQSFTFSDGTVIPAGAKVGAPTLILQRDASSYENPQDFEGFRFVSTRDGQPELSKSMVTTGTDYHLYGHGRHPCPGRFFATHEMKILFATLLLRYDFKLKSGAKPQEIRIGTMAIPDTTLEVLFKAVPSLKTATKLTA</sequence>
<dbReference type="Pfam" id="PF00067">
    <property type="entry name" value="p450"/>
    <property type="match status" value="1"/>
</dbReference>
<dbReference type="OrthoDB" id="1844152at2759"/>
<proteinExistence type="inferred from homology"/>
<dbReference type="GO" id="GO:0020037">
    <property type="term" value="F:heme binding"/>
    <property type="evidence" value="ECO:0007669"/>
    <property type="project" value="InterPro"/>
</dbReference>
<accession>A0A0N0NPT3</accession>
<keyword evidence="4 12" id="KW-0349">Heme</keyword>
<organism evidence="14 15">
    <name type="scientific">Cyphellophora attinorum</name>
    <dbReference type="NCBI Taxonomy" id="1664694"/>
    <lineage>
        <taxon>Eukaryota</taxon>
        <taxon>Fungi</taxon>
        <taxon>Dikarya</taxon>
        <taxon>Ascomycota</taxon>
        <taxon>Pezizomycotina</taxon>
        <taxon>Eurotiomycetes</taxon>
        <taxon>Chaetothyriomycetidae</taxon>
        <taxon>Chaetothyriales</taxon>
        <taxon>Cyphellophoraceae</taxon>
        <taxon>Cyphellophora</taxon>
    </lineage>
</organism>
<dbReference type="GO" id="GO:0016020">
    <property type="term" value="C:membrane"/>
    <property type="evidence" value="ECO:0007669"/>
    <property type="project" value="UniProtKB-SubCell"/>
</dbReference>
<evidence type="ECO:0000256" key="8">
    <source>
        <dbReference type="ARBA" id="ARBA00023002"/>
    </source>
</evidence>
<evidence type="ECO:0000313" key="14">
    <source>
        <dbReference type="EMBL" id="KPI43088.1"/>
    </source>
</evidence>
<dbReference type="PANTHER" id="PTHR46206">
    <property type="entry name" value="CYTOCHROME P450"/>
    <property type="match status" value="1"/>
</dbReference>
<evidence type="ECO:0000256" key="9">
    <source>
        <dbReference type="ARBA" id="ARBA00023004"/>
    </source>
</evidence>
<feature type="transmembrane region" description="Helical" evidence="13">
    <location>
        <begin position="78"/>
        <end position="98"/>
    </location>
</feature>
<reference evidence="14 15" key="1">
    <citation type="submission" date="2015-06" db="EMBL/GenBank/DDBJ databases">
        <title>Draft genome of the ant-associated black yeast Phialophora attae CBS 131958.</title>
        <authorList>
            <person name="Moreno L.F."/>
            <person name="Stielow B.J."/>
            <person name="de Hoog S."/>
            <person name="Vicente V.A."/>
            <person name="Weiss V.A."/>
            <person name="de Vries M."/>
            <person name="Cruz L.M."/>
            <person name="Souza E.M."/>
        </authorList>
    </citation>
    <scope>NUCLEOTIDE SEQUENCE [LARGE SCALE GENOMIC DNA]</scope>
    <source>
        <strain evidence="14 15">CBS 131958</strain>
    </source>
</reference>
<evidence type="ECO:0000256" key="1">
    <source>
        <dbReference type="ARBA" id="ARBA00001971"/>
    </source>
</evidence>
<name>A0A0N0NPT3_9EURO</name>
<comment type="similarity">
    <text evidence="3">Belongs to the cytochrome P450 family.</text>
</comment>
<dbReference type="STRING" id="1664694.A0A0N0NPT3"/>